<dbReference type="FunFam" id="1.25.40.10:FF:000073">
    <property type="entry name" value="Pentatricopeptide repeat-containing protein chloroplastic"/>
    <property type="match status" value="2"/>
</dbReference>
<dbReference type="SUPFAM" id="SSF48452">
    <property type="entry name" value="TPR-like"/>
    <property type="match status" value="1"/>
</dbReference>
<dbReference type="InterPro" id="IPR046960">
    <property type="entry name" value="PPR_At4g14850-like_plant"/>
</dbReference>
<dbReference type="PANTHER" id="PTHR47926:SF347">
    <property type="entry name" value="PENTATRICOPEPTIDE REPEAT-CONTAINING PROTEIN"/>
    <property type="match status" value="1"/>
</dbReference>
<evidence type="ECO:0000313" key="4">
    <source>
        <dbReference type="Proteomes" id="UP001293593"/>
    </source>
</evidence>
<dbReference type="Gene3D" id="1.25.40.10">
    <property type="entry name" value="Tetratricopeptide repeat domain"/>
    <property type="match status" value="7"/>
</dbReference>
<dbReference type="Pfam" id="PF13041">
    <property type="entry name" value="PPR_2"/>
    <property type="match status" value="5"/>
</dbReference>
<dbReference type="FunFam" id="1.25.40.10:FF:000682">
    <property type="entry name" value="Pentatricopeptide repeat-containing protein At3g16610"/>
    <property type="match status" value="1"/>
</dbReference>
<comment type="caution">
    <text evidence="3">The sequence shown here is derived from an EMBL/GenBank/DDBJ whole genome shotgun (WGS) entry which is preliminary data.</text>
</comment>
<keyword evidence="4" id="KW-1185">Reference proteome</keyword>
<dbReference type="AlphaFoldDB" id="A0AAE1MY49"/>
<dbReference type="InterPro" id="IPR011990">
    <property type="entry name" value="TPR-like_helical_dom_sf"/>
</dbReference>
<protein>
    <recommendedName>
        <fullName evidence="5">Pentatricopeptide repeat-containing protein</fullName>
    </recommendedName>
</protein>
<evidence type="ECO:0000256" key="1">
    <source>
        <dbReference type="ARBA" id="ARBA00022737"/>
    </source>
</evidence>
<keyword evidence="1" id="KW-0677">Repeat</keyword>
<dbReference type="NCBIfam" id="TIGR00756">
    <property type="entry name" value="PPR"/>
    <property type="match status" value="9"/>
</dbReference>
<evidence type="ECO:0000313" key="3">
    <source>
        <dbReference type="EMBL" id="KAK4279443.1"/>
    </source>
</evidence>
<feature type="repeat" description="PPR" evidence="2">
    <location>
        <begin position="186"/>
        <end position="216"/>
    </location>
</feature>
<dbReference type="EMBL" id="JAWXYG010000002">
    <property type="protein sequence ID" value="KAK4279443.1"/>
    <property type="molecule type" value="Genomic_DNA"/>
</dbReference>
<gene>
    <name evidence="3" type="ORF">QN277_011228</name>
</gene>
<proteinExistence type="predicted"/>
<evidence type="ECO:0008006" key="5">
    <source>
        <dbReference type="Google" id="ProtNLM"/>
    </source>
</evidence>
<feature type="repeat" description="PPR" evidence="2">
    <location>
        <begin position="518"/>
        <end position="552"/>
    </location>
</feature>
<reference evidence="3" key="1">
    <citation type="submission" date="2023-10" db="EMBL/GenBank/DDBJ databases">
        <title>Chromosome-level genome of the transformable northern wattle, Acacia crassicarpa.</title>
        <authorList>
            <person name="Massaro I."/>
            <person name="Sinha N.R."/>
            <person name="Poethig S."/>
            <person name="Leichty A.R."/>
        </authorList>
    </citation>
    <scope>NUCLEOTIDE SEQUENCE</scope>
    <source>
        <strain evidence="3">Acra3RX</strain>
        <tissue evidence="3">Leaf</tissue>
    </source>
</reference>
<dbReference type="Pfam" id="PF20431">
    <property type="entry name" value="E_motif"/>
    <property type="match status" value="1"/>
</dbReference>
<dbReference type="Proteomes" id="UP001293593">
    <property type="component" value="Unassembled WGS sequence"/>
</dbReference>
<dbReference type="PROSITE" id="PS51375">
    <property type="entry name" value="PPR"/>
    <property type="match status" value="9"/>
</dbReference>
<sequence length="911" mass="101822">MKNMILRMIKRRHPLHWTYCTVARTVSEISTSSATKSLQKGNQYVQLIRSCKDCNQYVQLVRSCKDFKSLFQIHGRLVVSDLQNYHSIIAHLINAYALFHECGLARRTFDSVANPTVILWNSIIRAYSKSNRFQEAIKMYHSMLENGLEPDKYTFTFVLKACTGALDFHEGVAIHKEIASKHLECDVFIGTGLVDMYCKLGHLDSARKVFDKMPKKDITSWNAMIAGSSQSSDLCQALEIFRSMQMEGFEPDSVSLLNLAPAVSKLADVNACKSIHAYVVRRSMFGSVSNSLIDMYSKCGKVNVARQIFDQTQVQDDVTWATMMAGYVHNGYFLEVLQLLHKMKQKDTKMNKVAIVSALLAAAEMRDIEKGKEVHDYALHQGVISDITVATPIVSMYAKCGDLKKAKTLFLSLWGRDLVAWSSFLSAVVQAGYPTEALTIFRDMQHEGFKPDHVTLTSVISACAEISYLRFGKSVHSFAVKADMDSDISTVTTLISMYTRCEAFTHAMALFNRVDYKDIVTWNTLINGFTRYGDPCDALQMFCRLQLSGIQPNGGTIVGLVSSCTLLADQDLGMCFHGISNKIGFESDTHVRVALMDMYAKCGGLCSAEALFYSAKPLKDEVFWNVMISGYLHNRCANKSISTFNRMKLENVKPNLVTFVTILPAVSSLSMLKEGMAVHARVIQMGFMSNTLAANGIIDMYAKCGQLIYSEKCFHEMENRDIVSWNSMLSGYAIHGQADRAISLFSLMKETCVQLDSVSYISVLSACRHAGLVEEGMDIFQTMCEEHHVEPNMEHYACMVDLLGRAGLFDEALSLIGKMPKEPNADVWGALLGACRMHSNVKLGEVVLRKLLSLEPRNPVHFVVLSDIYAECGRWTDARTIRSNISDHGLTKSPGCSWFELHKPGPFLSDL</sequence>
<dbReference type="GO" id="GO:0003729">
    <property type="term" value="F:mRNA binding"/>
    <property type="evidence" value="ECO:0007669"/>
    <property type="project" value="UniProtKB-ARBA"/>
</dbReference>
<feature type="repeat" description="PPR" evidence="2">
    <location>
        <begin position="620"/>
        <end position="654"/>
    </location>
</feature>
<feature type="repeat" description="PPR" evidence="2">
    <location>
        <begin position="721"/>
        <end position="755"/>
    </location>
</feature>
<dbReference type="InterPro" id="IPR046848">
    <property type="entry name" value="E_motif"/>
</dbReference>
<evidence type="ECO:0000256" key="2">
    <source>
        <dbReference type="PROSITE-ProRule" id="PRU00708"/>
    </source>
</evidence>
<feature type="repeat" description="PPR" evidence="2">
    <location>
        <begin position="417"/>
        <end position="451"/>
    </location>
</feature>
<feature type="repeat" description="PPR" evidence="2">
    <location>
        <begin position="756"/>
        <end position="790"/>
    </location>
</feature>
<dbReference type="Pfam" id="PF01535">
    <property type="entry name" value="PPR"/>
    <property type="match status" value="5"/>
</dbReference>
<organism evidence="3 4">
    <name type="scientific">Acacia crassicarpa</name>
    <name type="common">northern wattle</name>
    <dbReference type="NCBI Taxonomy" id="499986"/>
    <lineage>
        <taxon>Eukaryota</taxon>
        <taxon>Viridiplantae</taxon>
        <taxon>Streptophyta</taxon>
        <taxon>Embryophyta</taxon>
        <taxon>Tracheophyta</taxon>
        <taxon>Spermatophyta</taxon>
        <taxon>Magnoliopsida</taxon>
        <taxon>eudicotyledons</taxon>
        <taxon>Gunneridae</taxon>
        <taxon>Pentapetalae</taxon>
        <taxon>rosids</taxon>
        <taxon>fabids</taxon>
        <taxon>Fabales</taxon>
        <taxon>Fabaceae</taxon>
        <taxon>Caesalpinioideae</taxon>
        <taxon>mimosoid clade</taxon>
        <taxon>Acacieae</taxon>
        <taxon>Acacia</taxon>
    </lineage>
</organism>
<dbReference type="GO" id="GO:0009451">
    <property type="term" value="P:RNA modification"/>
    <property type="evidence" value="ECO:0007669"/>
    <property type="project" value="InterPro"/>
</dbReference>
<name>A0AAE1MY49_9FABA</name>
<dbReference type="PANTHER" id="PTHR47926">
    <property type="entry name" value="PENTATRICOPEPTIDE REPEAT-CONTAINING PROTEIN"/>
    <property type="match status" value="1"/>
</dbReference>
<feature type="repeat" description="PPR" evidence="2">
    <location>
        <begin position="316"/>
        <end position="350"/>
    </location>
</feature>
<dbReference type="InterPro" id="IPR002885">
    <property type="entry name" value="PPR_rpt"/>
</dbReference>
<feature type="repeat" description="PPR" evidence="2">
    <location>
        <begin position="116"/>
        <end position="150"/>
    </location>
</feature>
<feature type="repeat" description="PPR" evidence="2">
    <location>
        <begin position="217"/>
        <end position="251"/>
    </location>
</feature>
<accession>A0AAE1MY49</accession>
<dbReference type="FunFam" id="1.25.40.10:FF:000090">
    <property type="entry name" value="Pentatricopeptide repeat-containing protein, chloroplastic"/>
    <property type="match status" value="1"/>
</dbReference>